<dbReference type="InterPro" id="IPR050352">
    <property type="entry name" value="ABCG_transporters"/>
</dbReference>
<keyword evidence="4" id="KW-0547">Nucleotide-binding</keyword>
<dbReference type="OMA" id="KWNCLFI"/>
<dbReference type="Pfam" id="PF00005">
    <property type="entry name" value="ABC_tran"/>
    <property type="match status" value="1"/>
</dbReference>
<feature type="transmembrane region" description="Helical" evidence="9">
    <location>
        <begin position="595"/>
        <end position="613"/>
    </location>
</feature>
<evidence type="ECO:0000259" key="10">
    <source>
        <dbReference type="PROSITE" id="PS50893"/>
    </source>
</evidence>
<protein>
    <submittedName>
        <fullName evidence="11">ABC transporter G family protein</fullName>
    </submittedName>
</protein>
<feature type="transmembrane region" description="Helical" evidence="9">
    <location>
        <begin position="513"/>
        <end position="533"/>
    </location>
</feature>
<dbReference type="Gene3D" id="3.40.50.300">
    <property type="entry name" value="P-loop containing nucleotide triphosphate hydrolases"/>
    <property type="match status" value="1"/>
</dbReference>
<dbReference type="SUPFAM" id="SSF52540">
    <property type="entry name" value="P-loop containing nucleoside triphosphate hydrolases"/>
    <property type="match status" value="1"/>
</dbReference>
<dbReference type="GO" id="GO:0031288">
    <property type="term" value="P:sorocarp morphogenesis"/>
    <property type="evidence" value="ECO:0007669"/>
    <property type="project" value="EnsemblProtists"/>
</dbReference>
<dbReference type="EMBL" id="GL883017">
    <property type="protein sequence ID" value="EGG18935.1"/>
    <property type="molecule type" value="Genomic_DNA"/>
</dbReference>
<evidence type="ECO:0000256" key="6">
    <source>
        <dbReference type="ARBA" id="ARBA00022989"/>
    </source>
</evidence>
<name>F4Q021_CACFS</name>
<dbReference type="GO" id="GO:0016887">
    <property type="term" value="F:ATP hydrolysis activity"/>
    <property type="evidence" value="ECO:0007669"/>
    <property type="project" value="InterPro"/>
</dbReference>
<dbReference type="GO" id="GO:0016020">
    <property type="term" value="C:membrane"/>
    <property type="evidence" value="ECO:0007669"/>
    <property type="project" value="UniProtKB-SubCell"/>
</dbReference>
<evidence type="ECO:0000313" key="12">
    <source>
        <dbReference type="Proteomes" id="UP000007797"/>
    </source>
</evidence>
<dbReference type="GeneID" id="14870893"/>
<evidence type="ECO:0000256" key="3">
    <source>
        <dbReference type="ARBA" id="ARBA00022692"/>
    </source>
</evidence>
<dbReference type="AlphaFoldDB" id="F4Q021"/>
<dbReference type="InterPro" id="IPR003439">
    <property type="entry name" value="ABC_transporter-like_ATP-bd"/>
</dbReference>
<feature type="transmembrane region" description="Helical" evidence="9">
    <location>
        <begin position="404"/>
        <end position="425"/>
    </location>
</feature>
<evidence type="ECO:0000256" key="9">
    <source>
        <dbReference type="SAM" id="Phobius"/>
    </source>
</evidence>
<evidence type="ECO:0000256" key="1">
    <source>
        <dbReference type="ARBA" id="ARBA00004141"/>
    </source>
</evidence>
<accession>F4Q021</accession>
<keyword evidence="12" id="KW-1185">Reference proteome</keyword>
<dbReference type="InterPro" id="IPR017871">
    <property type="entry name" value="ABC_transporter-like_CS"/>
</dbReference>
<dbReference type="STRING" id="1054147.F4Q021"/>
<dbReference type="SMART" id="SM00382">
    <property type="entry name" value="AAA"/>
    <property type="match status" value="1"/>
</dbReference>
<dbReference type="GO" id="GO:0005524">
    <property type="term" value="F:ATP binding"/>
    <property type="evidence" value="ECO:0007669"/>
    <property type="project" value="UniProtKB-KW"/>
</dbReference>
<dbReference type="Proteomes" id="UP000007797">
    <property type="component" value="Unassembled WGS sequence"/>
</dbReference>
<feature type="region of interest" description="Disordered" evidence="8">
    <location>
        <begin position="1"/>
        <end position="34"/>
    </location>
</feature>
<keyword evidence="5" id="KW-0067">ATP-binding</keyword>
<dbReference type="InterPro" id="IPR013525">
    <property type="entry name" value="ABC2_TM"/>
</dbReference>
<dbReference type="FunFam" id="3.40.50.300:FF:002300">
    <property type="entry name" value="ABC transporter G family protein"/>
    <property type="match status" value="1"/>
</dbReference>
<feature type="domain" description="ABC transporter" evidence="10">
    <location>
        <begin position="45"/>
        <end position="293"/>
    </location>
</feature>
<dbReference type="PANTHER" id="PTHR48041">
    <property type="entry name" value="ABC TRANSPORTER G FAMILY MEMBER 28"/>
    <property type="match status" value="1"/>
</dbReference>
<dbReference type="InterPro" id="IPR003593">
    <property type="entry name" value="AAA+_ATPase"/>
</dbReference>
<evidence type="ECO:0000256" key="5">
    <source>
        <dbReference type="ARBA" id="ARBA00022840"/>
    </source>
</evidence>
<keyword evidence="2" id="KW-0813">Transport</keyword>
<dbReference type="KEGG" id="dfa:DFA_02675"/>
<comment type="subcellular location">
    <subcellularLocation>
        <location evidence="1">Membrane</location>
        <topology evidence="1">Multi-pass membrane protein</topology>
    </subcellularLocation>
</comment>
<feature type="transmembrane region" description="Helical" evidence="9">
    <location>
        <begin position="372"/>
        <end position="392"/>
    </location>
</feature>
<evidence type="ECO:0000256" key="8">
    <source>
        <dbReference type="SAM" id="MobiDB-lite"/>
    </source>
</evidence>
<gene>
    <name evidence="11" type="primary">abcG22</name>
    <name evidence="11" type="ORF">DFA_02675</name>
</gene>
<sequence>MSTNMSIEMGATHIDVDNNNNGSTSGGRGMVKSKSQMQLRRAVTLTFKELSYSVEVKKKKMQILNGISGTVSPGELVGVFGPSGSGKTTLLDILANRKESGAVQGSVLINGNPFDDEYKRLCSYVVQEDILLPTISVRETLRFYADLKLPTSWTNKEKEERITSVLDQIGLSHRADAKIGGILPGGIHVRGLSGGEKRRVTIGCALVTSPSIMLLDEPTSGLDSSSSMTVMKTLVELATQKNITIITTIHQPRSEIYKLFTKVLVLTEGRLVYYGSEPVSHFVALGYPFPEQTNPADYILDSVTQIKEAGRADEIGDKLSRLRADCQHRRIGVGAGGKKEKISSYNVGLWTQFWVLWKRTGLDFLRNPANSIVRFVVAAFVGLLFGACFANLPMSESGVQSRAAVLFYLTINMVLQPFCSISLFISKRTLFNAERASKLYHTLPYYLALMFFECMACIITALILGTISYWFSGLNPNFGSYCFCMAILILAHFAGDFFILFISCLTIQIDPTFAIGAGVTTIYQLFAGFFVTINNLPVSFQWIHYLNFIYYAFEALMTNEFQDRALDCPEGQICPNGNDVLASFGFEGRFKGEDMAIVSAFAITFFVMVYYCLHHLHREKR</sequence>
<evidence type="ECO:0000256" key="4">
    <source>
        <dbReference type="ARBA" id="ARBA00022741"/>
    </source>
</evidence>
<feature type="transmembrane region" description="Helical" evidence="9">
    <location>
        <begin position="446"/>
        <end position="472"/>
    </location>
</feature>
<dbReference type="PANTHER" id="PTHR48041:SF81">
    <property type="entry name" value="ABC TRANSPORTER G FAMILY MEMBER 22"/>
    <property type="match status" value="1"/>
</dbReference>
<keyword evidence="6 9" id="KW-1133">Transmembrane helix</keyword>
<organism evidence="11 12">
    <name type="scientific">Cavenderia fasciculata</name>
    <name type="common">Slime mold</name>
    <name type="synonym">Dictyostelium fasciculatum</name>
    <dbReference type="NCBI Taxonomy" id="261658"/>
    <lineage>
        <taxon>Eukaryota</taxon>
        <taxon>Amoebozoa</taxon>
        <taxon>Evosea</taxon>
        <taxon>Eumycetozoa</taxon>
        <taxon>Dictyostelia</taxon>
        <taxon>Acytosteliales</taxon>
        <taxon>Cavenderiaceae</taxon>
        <taxon>Cavenderia</taxon>
    </lineage>
</organism>
<dbReference type="GO" id="GO:0031152">
    <property type="term" value="P:aggregation involved in sorocarp development"/>
    <property type="evidence" value="ECO:0007669"/>
    <property type="project" value="EnsemblProtists"/>
</dbReference>
<dbReference type="PROSITE" id="PS50893">
    <property type="entry name" value="ABC_TRANSPORTER_2"/>
    <property type="match status" value="1"/>
</dbReference>
<dbReference type="GO" id="GO:0048870">
    <property type="term" value="P:cell motility"/>
    <property type="evidence" value="ECO:0007669"/>
    <property type="project" value="EnsemblProtists"/>
</dbReference>
<dbReference type="Pfam" id="PF01061">
    <property type="entry name" value="ABC2_membrane"/>
    <property type="match status" value="1"/>
</dbReference>
<dbReference type="InterPro" id="IPR027417">
    <property type="entry name" value="P-loop_NTPase"/>
</dbReference>
<keyword evidence="7 9" id="KW-0472">Membrane</keyword>
<evidence type="ECO:0000256" key="7">
    <source>
        <dbReference type="ARBA" id="ARBA00023136"/>
    </source>
</evidence>
<dbReference type="OrthoDB" id="26425at2759"/>
<dbReference type="PROSITE" id="PS00211">
    <property type="entry name" value="ABC_TRANSPORTER_1"/>
    <property type="match status" value="1"/>
</dbReference>
<evidence type="ECO:0000256" key="2">
    <source>
        <dbReference type="ARBA" id="ARBA00022448"/>
    </source>
</evidence>
<dbReference type="CDD" id="cd03213">
    <property type="entry name" value="ABCG_EPDR"/>
    <property type="match status" value="1"/>
</dbReference>
<reference evidence="12" key="1">
    <citation type="journal article" date="2011" name="Genome Res.">
        <title>Phylogeny-wide analysis of social amoeba genomes highlights ancient origins for complex intercellular communication.</title>
        <authorList>
            <person name="Heidel A.J."/>
            <person name="Lawal H.M."/>
            <person name="Felder M."/>
            <person name="Schilde C."/>
            <person name="Helps N.R."/>
            <person name="Tunggal B."/>
            <person name="Rivero F."/>
            <person name="John U."/>
            <person name="Schleicher M."/>
            <person name="Eichinger L."/>
            <person name="Platzer M."/>
            <person name="Noegel A.A."/>
            <person name="Schaap P."/>
            <person name="Gloeckner G."/>
        </authorList>
    </citation>
    <scope>NUCLEOTIDE SEQUENCE [LARGE SCALE GENOMIC DNA]</scope>
    <source>
        <strain evidence="12">SH3</strain>
    </source>
</reference>
<feature type="transmembrane region" description="Helical" evidence="9">
    <location>
        <begin position="478"/>
        <end position="501"/>
    </location>
</feature>
<dbReference type="GO" id="GO:0140359">
    <property type="term" value="F:ABC-type transporter activity"/>
    <property type="evidence" value="ECO:0007669"/>
    <property type="project" value="InterPro"/>
</dbReference>
<proteinExistence type="predicted"/>
<keyword evidence="3 9" id="KW-0812">Transmembrane</keyword>
<evidence type="ECO:0000313" key="11">
    <source>
        <dbReference type="EMBL" id="EGG18935.1"/>
    </source>
</evidence>
<dbReference type="RefSeq" id="XP_004357397.1">
    <property type="nucleotide sequence ID" value="XM_004357341.1"/>
</dbReference>